<dbReference type="InterPro" id="IPR027640">
    <property type="entry name" value="Kinesin-like_fam"/>
</dbReference>
<dbReference type="CDD" id="cd23649">
    <property type="entry name" value="Khc_CBD_cc"/>
    <property type="match status" value="1"/>
</dbReference>
<dbReference type="FunFam" id="3.40.850.10:FF:000009">
    <property type="entry name" value="Kinesin-like protein"/>
    <property type="match status" value="1"/>
</dbReference>
<dbReference type="PROSITE" id="PS50067">
    <property type="entry name" value="KINESIN_MOTOR_2"/>
    <property type="match status" value="1"/>
</dbReference>
<evidence type="ECO:0000313" key="14">
    <source>
        <dbReference type="Proteomes" id="UP000727407"/>
    </source>
</evidence>
<keyword evidence="5 9" id="KW-0067">ATP-binding</keyword>
<keyword evidence="4 9" id="KW-0547">Nucleotide-binding</keyword>
<dbReference type="GO" id="GO:0048731">
    <property type="term" value="P:system development"/>
    <property type="evidence" value="ECO:0007669"/>
    <property type="project" value="UniProtKB-ARBA"/>
</dbReference>
<dbReference type="PROSITE" id="PS00411">
    <property type="entry name" value="KINESIN_MOTOR_1"/>
    <property type="match status" value="1"/>
</dbReference>
<dbReference type="PANTHER" id="PTHR47968:SF68">
    <property type="entry name" value="KINESIN-LIKE PROTEIN"/>
    <property type="match status" value="1"/>
</dbReference>
<feature type="domain" description="Kinesin motor" evidence="12">
    <location>
        <begin position="8"/>
        <end position="325"/>
    </location>
</feature>
<keyword evidence="7 9" id="KW-0505">Motor protein</keyword>
<dbReference type="Proteomes" id="UP000727407">
    <property type="component" value="Unassembled WGS sequence"/>
</dbReference>
<gene>
    <name evidence="13" type="primary">kif5b</name>
    <name evidence="13" type="ORF">DAT39_021036</name>
</gene>
<dbReference type="Pfam" id="PF00225">
    <property type="entry name" value="Kinesin"/>
    <property type="match status" value="1"/>
</dbReference>
<organism evidence="13 14">
    <name type="scientific">Clarias magur</name>
    <name type="common">Asian catfish</name>
    <name type="synonym">Macropteronotus magur</name>
    <dbReference type="NCBI Taxonomy" id="1594786"/>
    <lineage>
        <taxon>Eukaryota</taxon>
        <taxon>Metazoa</taxon>
        <taxon>Chordata</taxon>
        <taxon>Craniata</taxon>
        <taxon>Vertebrata</taxon>
        <taxon>Euteleostomi</taxon>
        <taxon>Actinopterygii</taxon>
        <taxon>Neopterygii</taxon>
        <taxon>Teleostei</taxon>
        <taxon>Ostariophysi</taxon>
        <taxon>Siluriformes</taxon>
        <taxon>Clariidae</taxon>
        <taxon>Clarias</taxon>
    </lineage>
</organism>
<keyword evidence="3 10" id="KW-0493">Microtubule</keyword>
<dbReference type="AlphaFoldDB" id="A0A8J4TDH9"/>
<evidence type="ECO:0000256" key="4">
    <source>
        <dbReference type="ARBA" id="ARBA00022741"/>
    </source>
</evidence>
<proteinExistence type="inferred from homology"/>
<dbReference type="InterPro" id="IPR027417">
    <property type="entry name" value="P-loop_NTPase"/>
</dbReference>
<evidence type="ECO:0000256" key="10">
    <source>
        <dbReference type="RuleBase" id="RU000394"/>
    </source>
</evidence>
<dbReference type="OrthoDB" id="3176171at2759"/>
<dbReference type="EMBL" id="QNUK01000835">
    <property type="protein sequence ID" value="KAF5889264.1"/>
    <property type="molecule type" value="Genomic_DNA"/>
</dbReference>
<evidence type="ECO:0000256" key="5">
    <source>
        <dbReference type="ARBA" id="ARBA00022840"/>
    </source>
</evidence>
<sequence length="916" mass="104895">MADPAECTIKVMCRFRPLNNAEVERGDKYIPKFQAEDNVVVGGKPYMFDRVFQSNTSQEQVYNACAQKIVKDVLEGYNGTIFAYGQTSSGKTHTMEGNLHDPDEMGIIPRIVQDIFNYIYSMDENLEFHIKVSYFEIYLDKIRDLLDVSKTNLSVHEDKNRVPYVKGCTERFVCSPEEVMDTIDEGKSNRHVAVTNMNEHSSRSHSIFLINVKQENTQTEQKLSGKLYLVDLAGSEKVSKTGAEGAVLDEAKNINKSLSSLGNVISALAEGSTYVPYRDSKMTRILQDSLGGNCRTTIVICCSPSAFNEAETKSTLMFGQRAKTIKNTVTVNVELTAEQWKKKYEKEKEKNKTLRNTITWLENELNRWRNGETVPADEQYDKEKANAEVLALDNTINNDKIASTPNIPGVRLTDTEREKCEAELAKLYKQLDDKDDEINQQSQLAEKLKQQMLDQEELLASSRRDHDNLQAELMRLQLENEASKEEVKEVLQALEELAVNYDQKSQEVEDKTKEFETLSEELNQKSSVLASLDSELQKLKEMTNHQKKRVTEMMSSLLKDLAEIGIAVGSNDIKHEGSGLIDEEFTVARLYISKMKSEVKTLVKRSKQLEAAQADSNKKMDENEKELAACQLRISQHEAKIKSLTEYLQNVEQKKRQLEENVDSLNEELVKISAQEKVHAMEKENEIQTANEVKAAVEQQIQNHREAHQKQLSSLRDELETKEKLITELQDMNQKIMLEQERLRVEHEKLKSMDQEKSRKLHELTVMQDRREQARQDLKGLEETVAKELQTLHNLRKLFVQDLATRVKKSAEMDSDDTGGSAAQKQKISFLENNLEQLTKVHKQLVRDNADLRCELPKLEKRLRATAERVKALESALKEAKENAARDRKRYQQEVDRIKEAVRAKNMARRGHSAQI</sequence>
<comment type="similarity">
    <text evidence="9 10">Belongs to the TRAFAC class myosin-kinesin ATPase superfamily. Kinesin family.</text>
</comment>
<keyword evidence="6 11" id="KW-0175">Coiled coil</keyword>
<dbReference type="GO" id="GO:0005524">
    <property type="term" value="F:ATP binding"/>
    <property type="evidence" value="ECO:0007669"/>
    <property type="project" value="UniProtKB-UniRule"/>
</dbReference>
<dbReference type="InterPro" id="IPR001752">
    <property type="entry name" value="Kinesin_motor_dom"/>
</dbReference>
<feature type="binding site" evidence="9">
    <location>
        <begin position="85"/>
        <end position="92"/>
    </location>
    <ligand>
        <name>ATP</name>
        <dbReference type="ChEBI" id="CHEBI:30616"/>
    </ligand>
</feature>
<dbReference type="PANTHER" id="PTHR47968">
    <property type="entry name" value="CENTROMERE PROTEIN E"/>
    <property type="match status" value="1"/>
</dbReference>
<keyword evidence="14" id="KW-1185">Reference proteome</keyword>
<dbReference type="PRINTS" id="PR00380">
    <property type="entry name" value="KINESINHEAVY"/>
</dbReference>
<protein>
    <recommendedName>
        <fullName evidence="10">Kinesin-like protein</fullName>
    </recommendedName>
</protein>
<evidence type="ECO:0000256" key="6">
    <source>
        <dbReference type="ARBA" id="ARBA00023054"/>
    </source>
</evidence>
<keyword evidence="8" id="KW-0206">Cytoskeleton</keyword>
<dbReference type="GO" id="GO:0005874">
    <property type="term" value="C:microtubule"/>
    <property type="evidence" value="ECO:0007669"/>
    <property type="project" value="UniProtKB-KW"/>
</dbReference>
<dbReference type="SUPFAM" id="SSF52540">
    <property type="entry name" value="P-loop containing nucleoside triphosphate hydrolases"/>
    <property type="match status" value="1"/>
</dbReference>
<evidence type="ECO:0000313" key="13">
    <source>
        <dbReference type="EMBL" id="KAF5889264.1"/>
    </source>
</evidence>
<evidence type="ECO:0000259" key="12">
    <source>
        <dbReference type="PROSITE" id="PS50067"/>
    </source>
</evidence>
<comment type="subcellular location">
    <subcellularLocation>
        <location evidence="1">Cytoplasm</location>
        <location evidence="1">Cytoskeleton</location>
    </subcellularLocation>
</comment>
<dbReference type="CDD" id="cd01369">
    <property type="entry name" value="KISc_KHC_KIF5"/>
    <property type="match status" value="1"/>
</dbReference>
<feature type="coiled-coil region" evidence="11">
    <location>
        <begin position="337"/>
        <end position="364"/>
    </location>
</feature>
<evidence type="ECO:0000256" key="3">
    <source>
        <dbReference type="ARBA" id="ARBA00022701"/>
    </source>
</evidence>
<evidence type="ECO:0000256" key="8">
    <source>
        <dbReference type="ARBA" id="ARBA00023212"/>
    </source>
</evidence>
<dbReference type="Gene3D" id="3.40.850.10">
    <property type="entry name" value="Kinesin motor domain"/>
    <property type="match status" value="1"/>
</dbReference>
<reference evidence="13" key="1">
    <citation type="submission" date="2020-07" db="EMBL/GenBank/DDBJ databases">
        <title>Clarias magur genome sequencing, assembly and annotation.</title>
        <authorList>
            <person name="Kushwaha B."/>
            <person name="Kumar R."/>
            <person name="Das P."/>
            <person name="Joshi C.G."/>
            <person name="Kumar D."/>
            <person name="Nagpure N.S."/>
            <person name="Pandey M."/>
            <person name="Agarwal S."/>
            <person name="Srivastava S."/>
            <person name="Singh M."/>
            <person name="Sahoo L."/>
            <person name="Jayasankar P."/>
            <person name="Meher P.K."/>
            <person name="Koringa P.G."/>
            <person name="Iquebal M.A."/>
            <person name="Das S.P."/>
            <person name="Bit A."/>
            <person name="Patnaik S."/>
            <person name="Patel N."/>
            <person name="Shah T.M."/>
            <person name="Hinsu A."/>
            <person name="Jena J.K."/>
        </authorList>
    </citation>
    <scope>NUCLEOTIDE SEQUENCE</scope>
    <source>
        <strain evidence="13">CIFAMagur01</strain>
        <tissue evidence="13">Testis</tissue>
    </source>
</reference>
<dbReference type="InterPro" id="IPR059182">
    <property type="entry name" value="Khc_C"/>
</dbReference>
<dbReference type="GO" id="GO:0003777">
    <property type="term" value="F:microtubule motor activity"/>
    <property type="evidence" value="ECO:0007669"/>
    <property type="project" value="InterPro"/>
</dbReference>
<dbReference type="GO" id="GO:0008017">
    <property type="term" value="F:microtubule binding"/>
    <property type="evidence" value="ECO:0007669"/>
    <property type="project" value="InterPro"/>
</dbReference>
<comment type="caution">
    <text evidence="13">The sequence shown here is derived from an EMBL/GenBank/DDBJ whole genome shotgun (WGS) entry which is preliminary data.</text>
</comment>
<dbReference type="Gene3D" id="6.10.250.1590">
    <property type="match status" value="1"/>
</dbReference>
<feature type="coiled-coil region" evidence="11">
    <location>
        <begin position="592"/>
        <end position="908"/>
    </location>
</feature>
<dbReference type="GO" id="GO:0007018">
    <property type="term" value="P:microtubule-based movement"/>
    <property type="evidence" value="ECO:0007669"/>
    <property type="project" value="InterPro"/>
</dbReference>
<keyword evidence="2" id="KW-0963">Cytoplasm</keyword>
<evidence type="ECO:0000256" key="1">
    <source>
        <dbReference type="ARBA" id="ARBA00004245"/>
    </source>
</evidence>
<accession>A0A8J4TDH9</accession>
<dbReference type="SMART" id="SM00129">
    <property type="entry name" value="KISc"/>
    <property type="match status" value="1"/>
</dbReference>
<feature type="coiled-coil region" evidence="11">
    <location>
        <begin position="417"/>
        <end position="549"/>
    </location>
</feature>
<feature type="non-terminal residue" evidence="13">
    <location>
        <position position="1"/>
    </location>
</feature>
<evidence type="ECO:0000256" key="9">
    <source>
        <dbReference type="PROSITE-ProRule" id="PRU00283"/>
    </source>
</evidence>
<dbReference type="InterPro" id="IPR019821">
    <property type="entry name" value="Kinesin_motor_CS"/>
</dbReference>
<name>A0A8J4TDH9_CLAMG</name>
<evidence type="ECO:0000256" key="11">
    <source>
        <dbReference type="SAM" id="Coils"/>
    </source>
</evidence>
<dbReference type="InterPro" id="IPR036961">
    <property type="entry name" value="Kinesin_motor_dom_sf"/>
</dbReference>
<evidence type="ECO:0000256" key="2">
    <source>
        <dbReference type="ARBA" id="ARBA00022490"/>
    </source>
</evidence>
<evidence type="ECO:0000256" key="7">
    <source>
        <dbReference type="ARBA" id="ARBA00023175"/>
    </source>
</evidence>